<comment type="caution">
    <text evidence="1">The sequence shown here is derived from an EMBL/GenBank/DDBJ whole genome shotgun (WGS) entry which is preliminary data.</text>
</comment>
<evidence type="ECO:0000313" key="1">
    <source>
        <dbReference type="EMBL" id="KAJ3004621.1"/>
    </source>
</evidence>
<protein>
    <submittedName>
        <fullName evidence="1">Uncharacterized protein</fullName>
    </submittedName>
</protein>
<keyword evidence="2" id="KW-1185">Reference proteome</keyword>
<proteinExistence type="predicted"/>
<organism evidence="1 2">
    <name type="scientific">Trametes sanguinea</name>
    <dbReference type="NCBI Taxonomy" id="158606"/>
    <lineage>
        <taxon>Eukaryota</taxon>
        <taxon>Fungi</taxon>
        <taxon>Dikarya</taxon>
        <taxon>Basidiomycota</taxon>
        <taxon>Agaricomycotina</taxon>
        <taxon>Agaricomycetes</taxon>
        <taxon>Polyporales</taxon>
        <taxon>Polyporaceae</taxon>
        <taxon>Trametes</taxon>
    </lineage>
</organism>
<evidence type="ECO:0000313" key="2">
    <source>
        <dbReference type="Proteomes" id="UP001144978"/>
    </source>
</evidence>
<dbReference type="EMBL" id="JANSHE010001101">
    <property type="protein sequence ID" value="KAJ3004621.1"/>
    <property type="molecule type" value="Genomic_DNA"/>
</dbReference>
<accession>A0ACC1Q0K6</accession>
<name>A0ACC1Q0K6_9APHY</name>
<reference evidence="1" key="1">
    <citation type="submission" date="2022-08" db="EMBL/GenBank/DDBJ databases">
        <title>Genome Sequence of Pycnoporus sanguineus.</title>
        <authorList>
            <person name="Buettner E."/>
        </authorList>
    </citation>
    <scope>NUCLEOTIDE SEQUENCE</scope>
    <source>
        <strain evidence="1">CG-C14</strain>
    </source>
</reference>
<sequence>MAVRQQNDLRLFLDITPDPRHLSTSCSPSYTALIPPGSIILSLKHFHIVKQRIIGVGKRAHAVNIWMFYKEINPGRIELMMPKLTFTRSKTQNGDIICSQVDMNEELHDFEMQGCTRSTTSPALCLESSQDEVRGDRRRAPGVQHEAELYCDQEASHLQAPIGVPDKDSATYRFAMIQHATFK</sequence>
<gene>
    <name evidence="1" type="ORF">NUW54_g4726</name>
</gene>
<dbReference type="Proteomes" id="UP001144978">
    <property type="component" value="Unassembled WGS sequence"/>
</dbReference>